<sequence length="198" mass="21417">MDGYVVKVGGSLADILPDLVSVFKSCRMRLVIVPGGGAGADAVRLLDPDPDSAHWMAISAMEQYGHRIASLGIPPIDGIVPVSHPSVLLPYCLLRREDPLPHSWDVTSDTIAAWAAWRFSLPLIVLKSVDGIIADGRKVDIIASPLATDTVDYAFIPFILEHNVKAAVINGRRKRDLLHALSGDFSSGTYIPRRTEGL</sequence>
<dbReference type="GO" id="GO:0016301">
    <property type="term" value="F:kinase activity"/>
    <property type="evidence" value="ECO:0007669"/>
    <property type="project" value="UniProtKB-KW"/>
</dbReference>
<keyword evidence="2" id="KW-1185">Reference proteome</keyword>
<reference evidence="1 2" key="1">
    <citation type="submission" date="2019-08" db="EMBL/GenBank/DDBJ databases">
        <authorList>
            <person name="Chen S.-C."/>
            <person name="Lai M.-C."/>
            <person name="You Y.-T."/>
        </authorList>
    </citation>
    <scope>NUCLEOTIDE SEQUENCE [LARGE SCALE GENOMIC DNA]</scope>
    <source>
        <strain evidence="1 2">P2F9704a</strain>
    </source>
</reference>
<protein>
    <submittedName>
        <fullName evidence="1">Uridylate kinase</fullName>
    </submittedName>
</protein>
<organism evidence="1 2">
    <name type="scientific">Methanocalculus taiwanensis</name>
    <dbReference type="NCBI Taxonomy" id="106207"/>
    <lineage>
        <taxon>Archaea</taxon>
        <taxon>Methanobacteriati</taxon>
        <taxon>Methanobacteriota</taxon>
        <taxon>Stenosarchaea group</taxon>
        <taxon>Methanomicrobia</taxon>
        <taxon>Methanomicrobiales</taxon>
        <taxon>Methanocalculaceae</taxon>
        <taxon>Methanocalculus</taxon>
    </lineage>
</organism>
<dbReference type="Gene3D" id="3.40.1160.10">
    <property type="entry name" value="Acetylglutamate kinase-like"/>
    <property type="match status" value="1"/>
</dbReference>
<evidence type="ECO:0000313" key="1">
    <source>
        <dbReference type="EMBL" id="MCQ1539430.1"/>
    </source>
</evidence>
<dbReference type="Proteomes" id="UP001524383">
    <property type="component" value="Unassembled WGS sequence"/>
</dbReference>
<dbReference type="RefSeq" id="WP_255333398.1">
    <property type="nucleotide sequence ID" value="NZ_VOTZ01000030.1"/>
</dbReference>
<keyword evidence="1" id="KW-0418">Kinase</keyword>
<dbReference type="AlphaFoldDB" id="A0ABD4TQ49"/>
<dbReference type="InterPro" id="IPR036393">
    <property type="entry name" value="AceGlu_kinase-like_sf"/>
</dbReference>
<evidence type="ECO:0000313" key="2">
    <source>
        <dbReference type="Proteomes" id="UP001524383"/>
    </source>
</evidence>
<keyword evidence="1" id="KW-0808">Transferase</keyword>
<comment type="caution">
    <text evidence="1">The sequence shown here is derived from an EMBL/GenBank/DDBJ whole genome shotgun (WGS) entry which is preliminary data.</text>
</comment>
<proteinExistence type="predicted"/>
<dbReference type="EMBL" id="VOTZ01000030">
    <property type="protein sequence ID" value="MCQ1539430.1"/>
    <property type="molecule type" value="Genomic_DNA"/>
</dbReference>
<name>A0ABD4TQ49_9EURY</name>
<accession>A0ABD4TQ49</accession>
<dbReference type="SUPFAM" id="SSF53633">
    <property type="entry name" value="Carbamate kinase-like"/>
    <property type="match status" value="1"/>
</dbReference>
<gene>
    <name evidence="1" type="ORF">FTO68_10620</name>
</gene>